<evidence type="ECO:0000313" key="2">
    <source>
        <dbReference type="EMBL" id="MBX52969.1"/>
    </source>
</evidence>
<dbReference type="Pfam" id="PF17766">
    <property type="entry name" value="fn3_6"/>
    <property type="match status" value="1"/>
</dbReference>
<evidence type="ECO:0000259" key="1">
    <source>
        <dbReference type="Pfam" id="PF17766"/>
    </source>
</evidence>
<dbReference type="EMBL" id="GGEC01072485">
    <property type="protein sequence ID" value="MBX52969.1"/>
    <property type="molecule type" value="Transcribed_RNA"/>
</dbReference>
<dbReference type="Gene3D" id="2.60.40.2310">
    <property type="match status" value="1"/>
</dbReference>
<organism evidence="2">
    <name type="scientific">Rhizophora mucronata</name>
    <name type="common">Asiatic mangrove</name>
    <dbReference type="NCBI Taxonomy" id="61149"/>
    <lineage>
        <taxon>Eukaryota</taxon>
        <taxon>Viridiplantae</taxon>
        <taxon>Streptophyta</taxon>
        <taxon>Embryophyta</taxon>
        <taxon>Tracheophyta</taxon>
        <taxon>Spermatophyta</taxon>
        <taxon>Magnoliopsida</taxon>
        <taxon>eudicotyledons</taxon>
        <taxon>Gunneridae</taxon>
        <taxon>Pentapetalae</taxon>
        <taxon>rosids</taxon>
        <taxon>fabids</taxon>
        <taxon>Malpighiales</taxon>
        <taxon>Rhizophoraceae</taxon>
        <taxon>Rhizophora</taxon>
    </lineage>
</organism>
<dbReference type="AlphaFoldDB" id="A0A2P2PE49"/>
<name>A0A2P2PE49_RHIMU</name>
<sequence>MTLKPKWARAAKKSEFGWLTWTDGKHHVRSPIAVIGGGYQTYTSYQEEKATFNNRIR</sequence>
<reference evidence="2" key="1">
    <citation type="submission" date="2018-02" db="EMBL/GenBank/DDBJ databases">
        <title>Rhizophora mucronata_Transcriptome.</title>
        <authorList>
            <person name="Meera S.P."/>
            <person name="Sreeshan A."/>
            <person name="Augustine A."/>
        </authorList>
    </citation>
    <scope>NUCLEOTIDE SEQUENCE</scope>
    <source>
        <tissue evidence="2">Leaf</tissue>
    </source>
</reference>
<accession>A0A2P2PE49</accession>
<protein>
    <recommendedName>
        <fullName evidence="1">Subtilisin-like protease fibronectin type-III domain-containing protein</fullName>
    </recommendedName>
</protein>
<dbReference type="InterPro" id="IPR041469">
    <property type="entry name" value="Subtilisin-like_FN3"/>
</dbReference>
<proteinExistence type="predicted"/>
<feature type="domain" description="Subtilisin-like protease fibronectin type-III" evidence="1">
    <location>
        <begin position="9"/>
        <end position="34"/>
    </location>
</feature>